<comment type="caution">
    <text evidence="2">The sequence shown here is derived from an EMBL/GenBank/DDBJ whole genome shotgun (WGS) entry which is preliminary data.</text>
</comment>
<evidence type="ECO:0000313" key="2">
    <source>
        <dbReference type="EMBL" id="KAK4293514.1"/>
    </source>
</evidence>
<feature type="region of interest" description="Disordered" evidence="1">
    <location>
        <begin position="1"/>
        <end position="25"/>
    </location>
</feature>
<dbReference type="AlphaFoldDB" id="A0AAE1NNP6"/>
<dbReference type="Proteomes" id="UP001292094">
    <property type="component" value="Unassembled WGS sequence"/>
</dbReference>
<dbReference type="EMBL" id="JAWZYT010004527">
    <property type="protein sequence ID" value="KAK4293514.1"/>
    <property type="molecule type" value="Genomic_DNA"/>
</dbReference>
<feature type="compositionally biased region" description="Polar residues" evidence="1">
    <location>
        <begin position="1"/>
        <end position="12"/>
    </location>
</feature>
<keyword evidence="3" id="KW-1185">Reference proteome</keyword>
<evidence type="ECO:0000313" key="3">
    <source>
        <dbReference type="Proteomes" id="UP001292094"/>
    </source>
</evidence>
<name>A0AAE1NNP6_9EUCA</name>
<reference evidence="2" key="1">
    <citation type="submission" date="2023-11" db="EMBL/GenBank/DDBJ databases">
        <title>Genome assemblies of two species of porcelain crab, Petrolisthes cinctipes and Petrolisthes manimaculis (Anomura: Porcellanidae).</title>
        <authorList>
            <person name="Angst P."/>
        </authorList>
    </citation>
    <scope>NUCLEOTIDE SEQUENCE</scope>
    <source>
        <strain evidence="2">PB745_02</strain>
        <tissue evidence="2">Gill</tissue>
    </source>
</reference>
<protein>
    <submittedName>
        <fullName evidence="2">Uncharacterized protein</fullName>
    </submittedName>
</protein>
<sequence>MVMWESENTSVGSMGDEEGVAGEKGVGGDIGVERRGCGQQGACMVGGCTVEGCTAEGVYGRGVYGRVCVHGRGCGRVWTAEVWQGVWQGVWQEGGEKLVGVRSQMPPTLN</sequence>
<organism evidence="2 3">
    <name type="scientific">Petrolisthes manimaculis</name>
    <dbReference type="NCBI Taxonomy" id="1843537"/>
    <lineage>
        <taxon>Eukaryota</taxon>
        <taxon>Metazoa</taxon>
        <taxon>Ecdysozoa</taxon>
        <taxon>Arthropoda</taxon>
        <taxon>Crustacea</taxon>
        <taxon>Multicrustacea</taxon>
        <taxon>Malacostraca</taxon>
        <taxon>Eumalacostraca</taxon>
        <taxon>Eucarida</taxon>
        <taxon>Decapoda</taxon>
        <taxon>Pleocyemata</taxon>
        <taxon>Anomura</taxon>
        <taxon>Galatheoidea</taxon>
        <taxon>Porcellanidae</taxon>
        <taxon>Petrolisthes</taxon>
    </lineage>
</organism>
<gene>
    <name evidence="2" type="ORF">Pmani_033799</name>
</gene>
<accession>A0AAE1NNP6</accession>
<proteinExistence type="predicted"/>
<evidence type="ECO:0000256" key="1">
    <source>
        <dbReference type="SAM" id="MobiDB-lite"/>
    </source>
</evidence>